<evidence type="ECO:0000313" key="3">
    <source>
        <dbReference type="Proteomes" id="UP001428341"/>
    </source>
</evidence>
<organism evidence="2 3">
    <name type="scientific">Citrus x changshan-huyou</name>
    <dbReference type="NCBI Taxonomy" id="2935761"/>
    <lineage>
        <taxon>Eukaryota</taxon>
        <taxon>Viridiplantae</taxon>
        <taxon>Streptophyta</taxon>
        <taxon>Embryophyta</taxon>
        <taxon>Tracheophyta</taxon>
        <taxon>Spermatophyta</taxon>
        <taxon>Magnoliopsida</taxon>
        <taxon>eudicotyledons</taxon>
        <taxon>Gunneridae</taxon>
        <taxon>Pentapetalae</taxon>
        <taxon>rosids</taxon>
        <taxon>malvids</taxon>
        <taxon>Sapindales</taxon>
        <taxon>Rutaceae</taxon>
        <taxon>Aurantioideae</taxon>
        <taxon>Citrus</taxon>
    </lineage>
</organism>
<protein>
    <submittedName>
        <fullName evidence="2">Uncharacterized protein</fullName>
    </submittedName>
</protein>
<dbReference type="Proteomes" id="UP001428341">
    <property type="component" value="Unassembled WGS sequence"/>
</dbReference>
<reference evidence="2 3" key="1">
    <citation type="submission" date="2024-05" db="EMBL/GenBank/DDBJ databases">
        <title>Haplotype-resolved chromosome-level genome assembly of Huyou (Citrus changshanensis).</title>
        <authorList>
            <person name="Miao C."/>
            <person name="Chen W."/>
            <person name="Wu Y."/>
            <person name="Wang L."/>
            <person name="Zhao S."/>
            <person name="Grierson D."/>
            <person name="Xu C."/>
            <person name="Chen K."/>
        </authorList>
    </citation>
    <scope>NUCLEOTIDE SEQUENCE [LARGE SCALE GENOMIC DNA]</scope>
    <source>
        <strain evidence="2">01-14</strain>
        <tissue evidence="2">Leaf</tissue>
    </source>
</reference>
<feature type="region of interest" description="Disordered" evidence="1">
    <location>
        <begin position="91"/>
        <end position="111"/>
    </location>
</feature>
<name>A0AAP0M6Y6_9ROSI</name>
<proteinExistence type="predicted"/>
<accession>A0AAP0M6Y6</accession>
<evidence type="ECO:0000256" key="1">
    <source>
        <dbReference type="SAM" id="MobiDB-lite"/>
    </source>
</evidence>
<dbReference type="AlphaFoldDB" id="A0AAP0M6Y6"/>
<feature type="region of interest" description="Disordered" evidence="1">
    <location>
        <begin position="1"/>
        <end position="38"/>
    </location>
</feature>
<keyword evidence="3" id="KW-1185">Reference proteome</keyword>
<feature type="compositionally biased region" description="Polar residues" evidence="1">
    <location>
        <begin position="100"/>
        <end position="111"/>
    </location>
</feature>
<gene>
    <name evidence="2" type="ORF">WN944_013632</name>
</gene>
<feature type="compositionally biased region" description="Basic and acidic residues" evidence="1">
    <location>
        <begin position="7"/>
        <end position="18"/>
    </location>
</feature>
<evidence type="ECO:0000313" key="2">
    <source>
        <dbReference type="EMBL" id="KAK9198448.1"/>
    </source>
</evidence>
<comment type="caution">
    <text evidence="2">The sequence shown here is derived from an EMBL/GenBank/DDBJ whole genome shotgun (WGS) entry which is preliminary data.</text>
</comment>
<dbReference type="EMBL" id="JBCGBO010000005">
    <property type="protein sequence ID" value="KAK9198448.1"/>
    <property type="molecule type" value="Genomic_DNA"/>
</dbReference>
<sequence>MTFISHSSEEPEGQKKPAESGQGEEPDGAQINPGLDNLNIAKKEDHMAIEGHLMHDATKQGGLGASCKEQINAADKGTVHQERVMISECMGGKEKEREAGNQNNSLENGQPFSLEKAGKFVRVIDDSKGALVTIGEIQKTMEVISQMELEIEDVDNGPREDKIKPKKRKWKLQARSVEGIVGAKEGMPK</sequence>